<dbReference type="PANTHER" id="PTHR13693">
    <property type="entry name" value="CLASS II AMINOTRANSFERASE/8-AMINO-7-OXONONANOATE SYNTHASE"/>
    <property type="match status" value="1"/>
</dbReference>
<comment type="cofactor">
    <cofactor evidence="1">
        <name>pyridoxal 5'-phosphate</name>
        <dbReference type="ChEBI" id="CHEBI:597326"/>
    </cofactor>
</comment>
<gene>
    <name evidence="8" type="ORF">ENUP19_0047G0144</name>
</gene>
<dbReference type="Pfam" id="PF00155">
    <property type="entry name" value="Aminotran_1_2"/>
    <property type="match status" value="2"/>
</dbReference>
<proteinExistence type="inferred from homology"/>
<dbReference type="InterPro" id="IPR004839">
    <property type="entry name" value="Aminotransferase_I/II_large"/>
</dbReference>
<dbReference type="PANTHER" id="PTHR13693:SF3">
    <property type="entry name" value="LD36009P"/>
    <property type="match status" value="1"/>
</dbReference>
<sequence>MENNDNYQLSTWNSLWRYIGIEKHATYGFYWMIGAAKVSDYKDWCLYWLGLNDQKPPIIGESPEDFYVRKIYSTSYDCFNRPICGPPENHIIIGLREEVPIENAKHLVLKEGKVREAINFGSYNYLGFGGRHPIVTKEVADCLKKKGSSCNGFAAERGISEEQKKLEGMLAEFLHKEAAVVVPMGFATNSTLIPILVGKGDVVFSDALNHSSIITGIKSANAEVRVFKHNDMTDFKAKLEDLKIHGMKNGQQPKKVMVVVEGLYSMEGEFCPLKEIIALKKAYGFYLYIDEAHSIGALGSTGRGIVEHLGCNFDDVDILMGTFSKSFAAAGGYIASDKNTIQLLKSNCYSYVYGSPMSPVVAQQIISSLNMMKTEEGQKRIAQLRKSSINFRRRLIEAGCHVLGDTDSPVIPVMLYHAGKVKDVSRGYLKRGIAVVGVGAPACPITACRVRFCISAAHTDEDIEKAFKATIECLTETDCIFKDADCGNIIYRPPKVDLAELEALPKEPRKMTSLSENSDNRKILPEPVSPIGLELSSYDIHGFNKDTERTEQLVNIIMNYGCGSCGPRGFYGGTLEHLKIEDKLMKFFNTNDALVYSYGNNVITSIIPVYGGVGDVIIVDECCNYPIQLGCRLAKKAKVIKFKHNDIEDLKKQVAEAKKTLVFPNKISIVTEGVFQCDYSISPLKEISELRSSNVLLIVDDSLGVGAIGATLKGSMEYAGLTMNDIDILSGSLEFVCDTIGGFVVGKYSVIDKQRLFGAGYIFSASAPTFSCTAACIALDAFEKNGVDMGIRIREQRNKFNQLMQEKAKNIQIIGNDSTPYVLLNCEGKNEEIVKALREKGYFVVLQQHLDEDWCQNKYIRLCVGKDFTQDKMIEFINILSNY</sequence>
<keyword evidence="5" id="KW-0663">Pyridoxal phosphate</keyword>
<feature type="domain" description="Aminotransferase class I/classII large" evidence="7">
    <location>
        <begin position="116"/>
        <end position="468"/>
    </location>
</feature>
<dbReference type="InterPro" id="IPR050087">
    <property type="entry name" value="AON_synthase_class-II"/>
</dbReference>
<evidence type="ECO:0000256" key="3">
    <source>
        <dbReference type="ARBA" id="ARBA00013220"/>
    </source>
</evidence>
<dbReference type="PROSITE" id="PS00599">
    <property type="entry name" value="AA_TRANSFER_CLASS_2"/>
    <property type="match status" value="1"/>
</dbReference>
<evidence type="ECO:0000256" key="4">
    <source>
        <dbReference type="ARBA" id="ARBA00022679"/>
    </source>
</evidence>
<dbReference type="InterPro" id="IPR015422">
    <property type="entry name" value="PyrdxlP-dep_Trfase_small"/>
</dbReference>
<evidence type="ECO:0000256" key="5">
    <source>
        <dbReference type="ARBA" id="ARBA00022898"/>
    </source>
</evidence>
<dbReference type="SUPFAM" id="SSF53383">
    <property type="entry name" value="PLP-dependent transferases"/>
    <property type="match status" value="2"/>
</dbReference>
<feature type="domain" description="Aminotransferase class I/classII large" evidence="7">
    <location>
        <begin position="559"/>
        <end position="869"/>
    </location>
</feature>
<evidence type="ECO:0000313" key="8">
    <source>
        <dbReference type="EMBL" id="GAB1220085.1"/>
    </source>
</evidence>
<dbReference type="Gene3D" id="3.90.1150.10">
    <property type="entry name" value="Aspartate Aminotransferase, domain 1"/>
    <property type="match status" value="2"/>
</dbReference>
<protein>
    <recommendedName>
        <fullName evidence="3">serine C-palmitoyltransferase</fullName>
        <ecNumber evidence="3">2.3.1.50</ecNumber>
    </recommendedName>
</protein>
<keyword evidence="9" id="KW-1185">Reference proteome</keyword>
<dbReference type="Proteomes" id="UP001628156">
    <property type="component" value="Unassembled WGS sequence"/>
</dbReference>
<evidence type="ECO:0000256" key="1">
    <source>
        <dbReference type="ARBA" id="ARBA00001933"/>
    </source>
</evidence>
<dbReference type="EC" id="2.3.1.50" evidence="3"/>
<dbReference type="EMBL" id="BAAFRS010000047">
    <property type="protein sequence ID" value="GAB1220085.1"/>
    <property type="molecule type" value="Genomic_DNA"/>
</dbReference>
<reference evidence="8 9" key="1">
    <citation type="journal article" date="2019" name="PLoS Negl. Trop. Dis.">
        <title>Whole genome sequencing of Entamoeba nuttalli reveals mammalian host-related molecular signatures and a novel octapeptide-repeat surface protein.</title>
        <authorList>
            <person name="Tanaka M."/>
            <person name="Makiuchi T."/>
            <person name="Komiyama T."/>
            <person name="Shiina T."/>
            <person name="Osaki K."/>
            <person name="Tachibana H."/>
        </authorList>
    </citation>
    <scope>NUCLEOTIDE SEQUENCE [LARGE SCALE GENOMIC DNA]</scope>
    <source>
        <strain evidence="8 9">P19-061405</strain>
    </source>
</reference>
<dbReference type="InterPro" id="IPR001917">
    <property type="entry name" value="Aminotrans_II_pyridoxalP_BS"/>
</dbReference>
<dbReference type="CDD" id="cd06454">
    <property type="entry name" value="KBL_like"/>
    <property type="match status" value="1"/>
</dbReference>
<comment type="caution">
    <text evidence="8">The sequence shown here is derived from an EMBL/GenBank/DDBJ whole genome shotgun (WGS) entry which is preliminary data.</text>
</comment>
<evidence type="ECO:0000259" key="7">
    <source>
        <dbReference type="Pfam" id="PF00155"/>
    </source>
</evidence>
<comment type="similarity">
    <text evidence="2">Belongs to the class-II pyridoxal-phosphate-dependent aminotransferase family.</text>
</comment>
<comment type="catalytic activity">
    <reaction evidence="6">
        <text>L-serine + hexadecanoyl-CoA + H(+) = 3-oxosphinganine + CO2 + CoA</text>
        <dbReference type="Rhea" id="RHEA:14761"/>
        <dbReference type="ChEBI" id="CHEBI:15378"/>
        <dbReference type="ChEBI" id="CHEBI:16526"/>
        <dbReference type="ChEBI" id="CHEBI:33384"/>
        <dbReference type="ChEBI" id="CHEBI:57287"/>
        <dbReference type="ChEBI" id="CHEBI:57379"/>
        <dbReference type="ChEBI" id="CHEBI:58299"/>
        <dbReference type="EC" id="2.3.1.50"/>
    </reaction>
</comment>
<name>A0ABQ0DB60_9EUKA</name>
<evidence type="ECO:0000256" key="6">
    <source>
        <dbReference type="ARBA" id="ARBA00048528"/>
    </source>
</evidence>
<keyword evidence="4" id="KW-0808">Transferase</keyword>
<dbReference type="Gene3D" id="3.40.640.10">
    <property type="entry name" value="Type I PLP-dependent aspartate aminotransferase-like (Major domain)"/>
    <property type="match status" value="2"/>
</dbReference>
<accession>A0ABQ0DB60</accession>
<evidence type="ECO:0000256" key="2">
    <source>
        <dbReference type="ARBA" id="ARBA00008392"/>
    </source>
</evidence>
<evidence type="ECO:0000313" key="9">
    <source>
        <dbReference type="Proteomes" id="UP001628156"/>
    </source>
</evidence>
<dbReference type="InterPro" id="IPR015424">
    <property type="entry name" value="PyrdxlP-dep_Trfase"/>
</dbReference>
<organism evidence="8 9">
    <name type="scientific">Entamoeba nuttalli</name>
    <dbReference type="NCBI Taxonomy" id="412467"/>
    <lineage>
        <taxon>Eukaryota</taxon>
        <taxon>Amoebozoa</taxon>
        <taxon>Evosea</taxon>
        <taxon>Archamoebae</taxon>
        <taxon>Mastigamoebida</taxon>
        <taxon>Entamoebidae</taxon>
        <taxon>Entamoeba</taxon>
    </lineage>
</organism>
<dbReference type="InterPro" id="IPR015421">
    <property type="entry name" value="PyrdxlP-dep_Trfase_major"/>
</dbReference>